<evidence type="ECO:0000256" key="3">
    <source>
        <dbReference type="SAM" id="MobiDB-lite"/>
    </source>
</evidence>
<dbReference type="Proteomes" id="UP000179769">
    <property type="component" value="Unassembled WGS sequence"/>
</dbReference>
<dbReference type="PANTHER" id="PTHR39428:SF1">
    <property type="entry name" value="F420H(2)-DEPENDENT QUINONE REDUCTASE RV1261C"/>
    <property type="match status" value="1"/>
</dbReference>
<evidence type="ECO:0000256" key="1">
    <source>
        <dbReference type="ARBA" id="ARBA00008710"/>
    </source>
</evidence>
<dbReference type="Gene3D" id="2.30.110.10">
    <property type="entry name" value="Electron Transport, Fmn-binding Protein, Chain A"/>
    <property type="match status" value="1"/>
</dbReference>
<dbReference type="GO" id="GO:0070967">
    <property type="term" value="F:coenzyme F420 binding"/>
    <property type="evidence" value="ECO:0007669"/>
    <property type="project" value="TreeGrafter"/>
</dbReference>
<evidence type="ECO:0000313" key="4">
    <source>
        <dbReference type="EMBL" id="OHV28352.1"/>
    </source>
</evidence>
<gene>
    <name evidence="4" type="ORF">BBK14_04225</name>
</gene>
<organism evidence="4 5">
    <name type="scientific">Parafrankia soli</name>
    <dbReference type="NCBI Taxonomy" id="2599596"/>
    <lineage>
        <taxon>Bacteria</taxon>
        <taxon>Bacillati</taxon>
        <taxon>Actinomycetota</taxon>
        <taxon>Actinomycetes</taxon>
        <taxon>Frankiales</taxon>
        <taxon>Frankiaceae</taxon>
        <taxon>Parafrankia</taxon>
    </lineage>
</organism>
<dbReference type="OrthoDB" id="8225825at2"/>
<dbReference type="PANTHER" id="PTHR39428">
    <property type="entry name" value="F420H(2)-DEPENDENT QUINONE REDUCTASE RV1261C"/>
    <property type="match status" value="1"/>
</dbReference>
<proteinExistence type="inferred from homology"/>
<comment type="catalytic activity">
    <reaction evidence="2">
        <text>oxidized coenzyme F420-(gamma-L-Glu)(n) + a quinol + H(+) = reduced coenzyme F420-(gamma-L-Glu)(n) + a quinone</text>
        <dbReference type="Rhea" id="RHEA:39663"/>
        <dbReference type="Rhea" id="RHEA-COMP:12939"/>
        <dbReference type="Rhea" id="RHEA-COMP:14378"/>
        <dbReference type="ChEBI" id="CHEBI:15378"/>
        <dbReference type="ChEBI" id="CHEBI:24646"/>
        <dbReference type="ChEBI" id="CHEBI:132124"/>
        <dbReference type="ChEBI" id="CHEBI:133980"/>
        <dbReference type="ChEBI" id="CHEBI:139511"/>
    </reaction>
</comment>
<sequence>MTETRDPRSRGFDFRVVNQAVIAEYRANGGRLEKTLSGSRLLLLTTVGERTGRPHTTPLGYVVDGHPAHGAPDAPPNAPNVTRDGPHATPSGPPATPDSLNARPDGPERDVPTRRLVVYATNMAAAAHPQWYRNLLAHPKVTVELDADRFDAEASTAVGAERERLYAALVDGMPGLRTHQEQTTREIPVVVLAALR</sequence>
<dbReference type="NCBIfam" id="TIGR00026">
    <property type="entry name" value="hi_GC_TIGR00026"/>
    <property type="match status" value="1"/>
</dbReference>
<dbReference type="RefSeq" id="WP_071063802.1">
    <property type="nucleotide sequence ID" value="NZ_MAXA01000213.1"/>
</dbReference>
<protein>
    <submittedName>
        <fullName evidence="4">Nitroreductase</fullName>
    </submittedName>
</protein>
<feature type="region of interest" description="Disordered" evidence="3">
    <location>
        <begin position="48"/>
        <end position="110"/>
    </location>
</feature>
<evidence type="ECO:0000256" key="2">
    <source>
        <dbReference type="ARBA" id="ARBA00049106"/>
    </source>
</evidence>
<comment type="caution">
    <text evidence="4">The sequence shown here is derived from an EMBL/GenBank/DDBJ whole genome shotgun (WGS) entry which is preliminary data.</text>
</comment>
<reference evidence="5" key="1">
    <citation type="submission" date="2016-07" db="EMBL/GenBank/DDBJ databases">
        <title>Frankia sp. NRRL B-16219 Genome sequencing.</title>
        <authorList>
            <person name="Ghodhbane-Gtari F."/>
            <person name="Swanson E."/>
            <person name="Gueddou A."/>
            <person name="Louati M."/>
            <person name="Nouioui I."/>
            <person name="Hezbri K."/>
            <person name="Abebe-Akele F."/>
            <person name="Simpson S."/>
            <person name="Morris K."/>
            <person name="Thomas K."/>
            <person name="Gtari M."/>
            <person name="Tisa L.S."/>
        </authorList>
    </citation>
    <scope>NUCLEOTIDE SEQUENCE [LARGE SCALE GENOMIC DNA]</scope>
    <source>
        <strain evidence="5">NRRL B-16219</strain>
    </source>
</reference>
<comment type="similarity">
    <text evidence="1">Belongs to the F420H(2)-dependent quinone reductase family.</text>
</comment>
<dbReference type="AlphaFoldDB" id="A0A1S1Q5G4"/>
<dbReference type="InterPro" id="IPR012349">
    <property type="entry name" value="Split_barrel_FMN-bd"/>
</dbReference>
<keyword evidence="5" id="KW-1185">Reference proteome</keyword>
<dbReference type="GO" id="GO:0016491">
    <property type="term" value="F:oxidoreductase activity"/>
    <property type="evidence" value="ECO:0007669"/>
    <property type="project" value="InterPro"/>
</dbReference>
<dbReference type="InterPro" id="IPR004378">
    <property type="entry name" value="F420H2_quin_Rdtase"/>
</dbReference>
<name>A0A1S1Q5G4_9ACTN</name>
<evidence type="ECO:0000313" key="5">
    <source>
        <dbReference type="Proteomes" id="UP000179769"/>
    </source>
</evidence>
<accession>A0A1S1Q5G4</accession>
<dbReference type="GO" id="GO:0005886">
    <property type="term" value="C:plasma membrane"/>
    <property type="evidence" value="ECO:0007669"/>
    <property type="project" value="TreeGrafter"/>
</dbReference>
<dbReference type="Pfam" id="PF04075">
    <property type="entry name" value="F420H2_quin_red"/>
    <property type="match status" value="2"/>
</dbReference>
<dbReference type="EMBL" id="MAXA01000213">
    <property type="protein sequence ID" value="OHV28352.1"/>
    <property type="molecule type" value="Genomic_DNA"/>
</dbReference>